<dbReference type="Gene3D" id="2.40.50.180">
    <property type="entry name" value="CheA-289, Domain 4"/>
    <property type="match status" value="1"/>
</dbReference>
<dbReference type="GO" id="GO:0006935">
    <property type="term" value="P:chemotaxis"/>
    <property type="evidence" value="ECO:0007669"/>
    <property type="project" value="InterPro"/>
</dbReference>
<dbReference type="Gene3D" id="2.30.30.40">
    <property type="entry name" value="SH3 Domains"/>
    <property type="match status" value="1"/>
</dbReference>
<feature type="domain" description="CheW-like" evidence="2">
    <location>
        <begin position="103"/>
        <end position="243"/>
    </location>
</feature>
<dbReference type="PANTHER" id="PTHR22617">
    <property type="entry name" value="CHEMOTAXIS SENSOR HISTIDINE KINASE-RELATED"/>
    <property type="match status" value="1"/>
</dbReference>
<evidence type="ECO:0000313" key="3">
    <source>
        <dbReference type="EMBL" id="ALC16701.1"/>
    </source>
</evidence>
<dbReference type="Pfam" id="PF01584">
    <property type="entry name" value="CheW"/>
    <property type="match status" value="1"/>
</dbReference>
<sequence length="243" mass="26548">MDLAEIRKKARSRKKGDDRPKGDLSPDKGRGSSSLPGAPVTKPPANREPATGSVPQANSPQAAAPPVQDAIDALFAWRPDLELATEESYHQGFSKDQQAVEISRQLLTFALGDEEYALDLEHIREIIKPREITDIPRVPSFILGIVSLRGVVIPVFDLSCRLRLEGSATSLASRIVVCQDGERLAGLLVDHISQVVHLPTSKIEPPPNMLSGIDRDMVEGVGRHQGRMMILLNLRSVMDVTLT</sequence>
<dbReference type="SUPFAM" id="SSF50341">
    <property type="entry name" value="CheW-like"/>
    <property type="match status" value="1"/>
</dbReference>
<dbReference type="InterPro" id="IPR002545">
    <property type="entry name" value="CheW-lke_dom"/>
</dbReference>
<dbReference type="InterPro" id="IPR039315">
    <property type="entry name" value="CheW"/>
</dbReference>
<dbReference type="PATRIC" id="fig|1603606.3.peg.2090"/>
<dbReference type="EMBL" id="CP010802">
    <property type="protein sequence ID" value="ALC16701.1"/>
    <property type="molecule type" value="Genomic_DNA"/>
</dbReference>
<dbReference type="PROSITE" id="PS50851">
    <property type="entry name" value="CHEW"/>
    <property type="match status" value="1"/>
</dbReference>
<evidence type="ECO:0000313" key="4">
    <source>
        <dbReference type="Proteomes" id="UP000057158"/>
    </source>
</evidence>
<dbReference type="Proteomes" id="UP000057158">
    <property type="component" value="Chromosome"/>
</dbReference>
<dbReference type="PANTHER" id="PTHR22617:SF23">
    <property type="entry name" value="CHEMOTAXIS PROTEIN CHEW"/>
    <property type="match status" value="1"/>
</dbReference>
<dbReference type="RefSeq" id="WP_082351183.1">
    <property type="nucleotide sequence ID" value="NZ_CP010802.1"/>
</dbReference>
<keyword evidence="4" id="KW-1185">Reference proteome</keyword>
<dbReference type="InterPro" id="IPR036061">
    <property type="entry name" value="CheW-like_dom_sf"/>
</dbReference>
<accession>A0A0M4D2V3</accession>
<proteinExistence type="predicted"/>
<dbReference type="GO" id="GO:0007165">
    <property type="term" value="P:signal transduction"/>
    <property type="evidence" value="ECO:0007669"/>
    <property type="project" value="InterPro"/>
</dbReference>
<dbReference type="OrthoDB" id="9790406at2"/>
<protein>
    <submittedName>
        <fullName evidence="3">Chemotaxis signal transduction protein</fullName>
    </submittedName>
</protein>
<reference evidence="3 4" key="1">
    <citation type="submission" date="2015-07" db="EMBL/GenBank/DDBJ databases">
        <title>Isolation and Genomic Characterization of a Novel Halophilic Metal-Reducing Deltaproteobacterium from the Deep Subsurface.</title>
        <authorList>
            <person name="Badalamenti J.P."/>
            <person name="Summers Z.M."/>
            <person name="Gralnick J.A."/>
            <person name="Bond D.R."/>
        </authorList>
    </citation>
    <scope>NUCLEOTIDE SEQUENCE [LARGE SCALE GENOMIC DNA]</scope>
    <source>
        <strain evidence="3 4">WTL</strain>
    </source>
</reference>
<dbReference type="KEGG" id="des:DSOUD_1930"/>
<feature type="region of interest" description="Disordered" evidence="1">
    <location>
        <begin position="1"/>
        <end position="65"/>
    </location>
</feature>
<dbReference type="SMART" id="SM00260">
    <property type="entry name" value="CheW"/>
    <property type="match status" value="1"/>
</dbReference>
<dbReference type="CDD" id="cd00732">
    <property type="entry name" value="CheW"/>
    <property type="match status" value="1"/>
</dbReference>
<name>A0A0M4D2V3_9BACT</name>
<dbReference type="GO" id="GO:0005829">
    <property type="term" value="C:cytosol"/>
    <property type="evidence" value="ECO:0007669"/>
    <property type="project" value="TreeGrafter"/>
</dbReference>
<evidence type="ECO:0000259" key="2">
    <source>
        <dbReference type="PROSITE" id="PS50851"/>
    </source>
</evidence>
<dbReference type="STRING" id="1603606.DSOUD_1930"/>
<dbReference type="AlphaFoldDB" id="A0A0M4D2V3"/>
<evidence type="ECO:0000256" key="1">
    <source>
        <dbReference type="SAM" id="MobiDB-lite"/>
    </source>
</evidence>
<organism evidence="3 4">
    <name type="scientific">Desulfuromonas soudanensis</name>
    <dbReference type="NCBI Taxonomy" id="1603606"/>
    <lineage>
        <taxon>Bacteria</taxon>
        <taxon>Pseudomonadati</taxon>
        <taxon>Thermodesulfobacteriota</taxon>
        <taxon>Desulfuromonadia</taxon>
        <taxon>Desulfuromonadales</taxon>
        <taxon>Desulfuromonadaceae</taxon>
        <taxon>Desulfuromonas</taxon>
    </lineage>
</organism>
<gene>
    <name evidence="3" type="primary">cheW40H</name>
    <name evidence="3" type="ORF">DSOUD_1930</name>
</gene>
<feature type="compositionally biased region" description="Basic and acidic residues" evidence="1">
    <location>
        <begin position="15"/>
        <end position="30"/>
    </location>
</feature>
<feature type="compositionally biased region" description="Low complexity" evidence="1">
    <location>
        <begin position="53"/>
        <end position="65"/>
    </location>
</feature>